<proteinExistence type="inferred from homology"/>
<protein>
    <recommendedName>
        <fullName evidence="5">Probable membrane transporter protein</fullName>
    </recommendedName>
</protein>
<dbReference type="InterPro" id="IPR002781">
    <property type="entry name" value="TM_pro_TauE-like"/>
</dbReference>
<organism evidence="6 7">
    <name type="scientific">Micavibrio aeruginosavorus</name>
    <dbReference type="NCBI Taxonomy" id="349221"/>
    <lineage>
        <taxon>Bacteria</taxon>
        <taxon>Pseudomonadati</taxon>
        <taxon>Bdellovibrionota</taxon>
        <taxon>Bdellovibrionia</taxon>
        <taxon>Bdellovibrionales</taxon>
        <taxon>Pseudobdellovibrionaceae</taxon>
        <taxon>Micavibrio</taxon>
    </lineage>
</organism>
<feature type="transmembrane region" description="Helical" evidence="5">
    <location>
        <begin position="132"/>
        <end position="153"/>
    </location>
</feature>
<keyword evidence="5" id="KW-1003">Cell membrane</keyword>
<dbReference type="EMBL" id="CP066681">
    <property type="protein sequence ID" value="QQG37060.1"/>
    <property type="molecule type" value="Genomic_DNA"/>
</dbReference>
<name>A0A7T5UI32_9BACT</name>
<keyword evidence="2 5" id="KW-0812">Transmembrane</keyword>
<reference evidence="6 7" key="1">
    <citation type="submission" date="2020-07" db="EMBL/GenBank/DDBJ databases">
        <title>Huge and variable diversity of episymbiotic CPR bacteria and DPANN archaea in groundwater ecosystems.</title>
        <authorList>
            <person name="He C.Y."/>
            <person name="Keren R."/>
            <person name="Whittaker M."/>
            <person name="Farag I.F."/>
            <person name="Doudna J."/>
            <person name="Cate J.H.D."/>
            <person name="Banfield J.F."/>
        </authorList>
    </citation>
    <scope>NUCLEOTIDE SEQUENCE [LARGE SCALE GENOMIC DNA]</scope>
    <source>
        <strain evidence="6">NC_groundwater_70_Ag_B-0.1um_54_66</strain>
    </source>
</reference>
<dbReference type="GO" id="GO:0005886">
    <property type="term" value="C:plasma membrane"/>
    <property type="evidence" value="ECO:0007669"/>
    <property type="project" value="UniProtKB-SubCell"/>
</dbReference>
<dbReference type="Proteomes" id="UP000595362">
    <property type="component" value="Chromosome"/>
</dbReference>
<comment type="subcellular location">
    <subcellularLocation>
        <location evidence="5">Cell membrane</location>
        <topology evidence="5">Multi-pass membrane protein</topology>
    </subcellularLocation>
    <subcellularLocation>
        <location evidence="1">Membrane</location>
        <topology evidence="1">Multi-pass membrane protein</topology>
    </subcellularLocation>
</comment>
<evidence type="ECO:0000313" key="7">
    <source>
        <dbReference type="Proteomes" id="UP000595362"/>
    </source>
</evidence>
<evidence type="ECO:0000256" key="4">
    <source>
        <dbReference type="ARBA" id="ARBA00023136"/>
    </source>
</evidence>
<dbReference type="PANTHER" id="PTHR43701">
    <property type="entry name" value="MEMBRANE TRANSPORTER PROTEIN MJ0441-RELATED"/>
    <property type="match status" value="1"/>
</dbReference>
<feature type="transmembrane region" description="Helical" evidence="5">
    <location>
        <begin position="196"/>
        <end position="216"/>
    </location>
</feature>
<gene>
    <name evidence="6" type="ORF">HYS17_04655</name>
</gene>
<feature type="transmembrane region" description="Helical" evidence="5">
    <location>
        <begin position="165"/>
        <end position="189"/>
    </location>
</feature>
<evidence type="ECO:0000256" key="1">
    <source>
        <dbReference type="ARBA" id="ARBA00004141"/>
    </source>
</evidence>
<comment type="similarity">
    <text evidence="5">Belongs to the 4-toluene sulfonate uptake permease (TSUP) (TC 2.A.102) family.</text>
</comment>
<sequence length="248" mass="25738">MEADILLYVAAGFLAQLVDGSLSMAYGLTASSLLLTSGLPAATVSATVHAAECFTTGASALSHRGFGNIDKSLFRKMVMPAVAGAIIGAYTLSALPVGTLRPLIAVYLALMGAIIIYKAWMDFPSKRVTGHLGPLGFFGALIDAIGGGGWGPIVASNLAARGHDIRTTVGTVIAVEFFVTIAASATFLLTMGLHHLDIILALAGGGVLAAPLGAYFVKKVPIKPFMVFVGLFIITLGTYNFLKAMNYI</sequence>
<keyword evidence="3 5" id="KW-1133">Transmembrane helix</keyword>
<accession>A0A7T5UI32</accession>
<feature type="transmembrane region" description="Helical" evidence="5">
    <location>
        <begin position="222"/>
        <end position="242"/>
    </location>
</feature>
<evidence type="ECO:0000256" key="3">
    <source>
        <dbReference type="ARBA" id="ARBA00022989"/>
    </source>
</evidence>
<evidence type="ECO:0000313" key="6">
    <source>
        <dbReference type="EMBL" id="QQG37060.1"/>
    </source>
</evidence>
<feature type="transmembrane region" description="Helical" evidence="5">
    <location>
        <begin position="104"/>
        <end position="120"/>
    </location>
</feature>
<dbReference type="PANTHER" id="PTHR43701:SF12">
    <property type="entry name" value="MEMBRANE TRANSPORTER PROTEIN YTNM-RELATED"/>
    <property type="match status" value="1"/>
</dbReference>
<evidence type="ECO:0000256" key="2">
    <source>
        <dbReference type="ARBA" id="ARBA00022692"/>
    </source>
</evidence>
<dbReference type="Pfam" id="PF01925">
    <property type="entry name" value="TauE"/>
    <property type="match status" value="1"/>
</dbReference>
<feature type="transmembrane region" description="Helical" evidence="5">
    <location>
        <begin position="73"/>
        <end position="92"/>
    </location>
</feature>
<dbReference type="InterPro" id="IPR051598">
    <property type="entry name" value="TSUP/Inactive_protease-like"/>
</dbReference>
<dbReference type="AlphaFoldDB" id="A0A7T5UI32"/>
<keyword evidence="4 5" id="KW-0472">Membrane</keyword>
<evidence type="ECO:0000256" key="5">
    <source>
        <dbReference type="RuleBase" id="RU363041"/>
    </source>
</evidence>